<dbReference type="InterPro" id="IPR020835">
    <property type="entry name" value="Catalase_sf"/>
</dbReference>
<dbReference type="GO" id="GO:0042542">
    <property type="term" value="P:response to hydrogen peroxide"/>
    <property type="evidence" value="ECO:0007669"/>
    <property type="project" value="TreeGrafter"/>
</dbReference>
<proteinExistence type="inferred from homology"/>
<evidence type="ECO:0000256" key="3">
    <source>
        <dbReference type="ARBA" id="ARBA00022617"/>
    </source>
</evidence>
<dbReference type="GO" id="GO:0005739">
    <property type="term" value="C:mitochondrion"/>
    <property type="evidence" value="ECO:0007669"/>
    <property type="project" value="TreeGrafter"/>
</dbReference>
<dbReference type="PROSITE" id="PS51402">
    <property type="entry name" value="CATALASE_3"/>
    <property type="match status" value="1"/>
</dbReference>
<feature type="domain" description="Catalase core" evidence="9">
    <location>
        <begin position="28"/>
        <end position="223"/>
    </location>
</feature>
<feature type="chain" id="PRO_5028799236" evidence="8">
    <location>
        <begin position="20"/>
        <end position="223"/>
    </location>
</feature>
<evidence type="ECO:0000313" key="10">
    <source>
        <dbReference type="Proteomes" id="UP000192223"/>
    </source>
</evidence>
<evidence type="ECO:0000256" key="2">
    <source>
        <dbReference type="ARBA" id="ARBA00022559"/>
    </source>
</evidence>
<dbReference type="SMART" id="SM01060">
    <property type="entry name" value="Catalase"/>
    <property type="match status" value="1"/>
</dbReference>
<evidence type="ECO:0000256" key="4">
    <source>
        <dbReference type="ARBA" id="ARBA00022723"/>
    </source>
</evidence>
<keyword evidence="8" id="KW-0732">Signal</keyword>
<dbReference type="PANTHER" id="PTHR11465:SF9">
    <property type="entry name" value="CATALASE"/>
    <property type="match status" value="1"/>
</dbReference>
<dbReference type="Pfam" id="PF00199">
    <property type="entry name" value="Catalase"/>
    <property type="match status" value="1"/>
</dbReference>
<keyword evidence="2" id="KW-0575">Peroxidase</keyword>
<evidence type="ECO:0000256" key="5">
    <source>
        <dbReference type="ARBA" id="ARBA00023002"/>
    </source>
</evidence>
<accession>A0A7F5RB08</accession>
<gene>
    <name evidence="11" type="primary">LOC108733157</name>
</gene>
<keyword evidence="7" id="KW-0376">Hydrogen peroxide</keyword>
<dbReference type="InterPro" id="IPR024708">
    <property type="entry name" value="Catalase_AS"/>
</dbReference>
<sequence length="223" mass="24966">MKLILTTIPLITCFSLVNGECQDPTVATTGSGIPLRDRFAIRTVGCRGPVPMEAAEFLDDQSHIDRERIPERIVHAKGFGAKGFFEVTNDITKYSAAKVFSSIGKKTRVTVRFSNGFADKGGADTQTDIRGYSIKFYTEEGIWDLVALNLRVFVINDPKLFSSLAHASKRHPTTNLMNATTFWDFLTLRPESTHGLMWLFSQTGFPCSMRNLNAFGINTFRER</sequence>
<evidence type="ECO:0000256" key="8">
    <source>
        <dbReference type="SAM" id="SignalP"/>
    </source>
</evidence>
<dbReference type="GO" id="GO:0004096">
    <property type="term" value="F:catalase activity"/>
    <property type="evidence" value="ECO:0007669"/>
    <property type="project" value="InterPro"/>
</dbReference>
<dbReference type="GO" id="GO:0046872">
    <property type="term" value="F:metal ion binding"/>
    <property type="evidence" value="ECO:0007669"/>
    <property type="project" value="UniProtKB-KW"/>
</dbReference>
<dbReference type="RefSeq" id="XP_025833158.1">
    <property type="nucleotide sequence ID" value="XM_025977373.1"/>
</dbReference>
<dbReference type="GO" id="GO:0042744">
    <property type="term" value="P:hydrogen peroxide catabolic process"/>
    <property type="evidence" value="ECO:0007669"/>
    <property type="project" value="UniProtKB-KW"/>
</dbReference>
<name>A0A7F5RB08_AGRPL</name>
<feature type="signal peptide" evidence="8">
    <location>
        <begin position="1"/>
        <end position="19"/>
    </location>
</feature>
<dbReference type="InterPro" id="IPR011614">
    <property type="entry name" value="Catalase_core"/>
</dbReference>
<evidence type="ECO:0000256" key="7">
    <source>
        <dbReference type="ARBA" id="ARBA00023324"/>
    </source>
</evidence>
<dbReference type="AlphaFoldDB" id="A0A7F5RB08"/>
<dbReference type="GeneID" id="108733157"/>
<keyword evidence="4" id="KW-0479">Metal-binding</keyword>
<comment type="similarity">
    <text evidence="1">Belongs to the catalase family.</text>
</comment>
<evidence type="ECO:0000256" key="6">
    <source>
        <dbReference type="ARBA" id="ARBA00023004"/>
    </source>
</evidence>
<dbReference type="PANTHER" id="PTHR11465">
    <property type="entry name" value="CATALASE"/>
    <property type="match status" value="1"/>
</dbReference>
<keyword evidence="5" id="KW-0560">Oxidoreductase</keyword>
<dbReference type="SUPFAM" id="SSF56634">
    <property type="entry name" value="Heme-dependent catalase-like"/>
    <property type="match status" value="1"/>
</dbReference>
<keyword evidence="6" id="KW-0408">Iron</keyword>
<dbReference type="GO" id="GO:0005777">
    <property type="term" value="C:peroxisome"/>
    <property type="evidence" value="ECO:0007669"/>
    <property type="project" value="TreeGrafter"/>
</dbReference>
<keyword evidence="10" id="KW-1185">Reference proteome</keyword>
<dbReference type="PRINTS" id="PR00067">
    <property type="entry name" value="CATALASE"/>
</dbReference>
<dbReference type="GO" id="GO:0020037">
    <property type="term" value="F:heme binding"/>
    <property type="evidence" value="ECO:0007669"/>
    <property type="project" value="InterPro"/>
</dbReference>
<evidence type="ECO:0000256" key="1">
    <source>
        <dbReference type="ARBA" id="ARBA00005329"/>
    </source>
</evidence>
<evidence type="ECO:0000259" key="9">
    <source>
        <dbReference type="SMART" id="SM01060"/>
    </source>
</evidence>
<dbReference type="PROSITE" id="PS00438">
    <property type="entry name" value="CATALASE_2"/>
    <property type="match status" value="1"/>
</dbReference>
<keyword evidence="3" id="KW-0349">Heme</keyword>
<dbReference type="InterPro" id="IPR018028">
    <property type="entry name" value="Catalase"/>
</dbReference>
<evidence type="ECO:0000313" key="11">
    <source>
        <dbReference type="RefSeq" id="XP_025833158.1"/>
    </source>
</evidence>
<dbReference type="Proteomes" id="UP000192223">
    <property type="component" value="Unplaced"/>
</dbReference>
<dbReference type="Gene3D" id="2.40.180.10">
    <property type="entry name" value="Catalase core domain"/>
    <property type="match status" value="1"/>
</dbReference>
<protein>
    <submittedName>
        <fullName evidence="11">Catalase-like isoform X3</fullName>
    </submittedName>
</protein>
<dbReference type="OrthoDB" id="6880011at2759"/>
<organism evidence="10 11">
    <name type="scientific">Agrilus planipennis</name>
    <name type="common">Emerald ash borer</name>
    <name type="synonym">Agrilus marcopoli</name>
    <dbReference type="NCBI Taxonomy" id="224129"/>
    <lineage>
        <taxon>Eukaryota</taxon>
        <taxon>Metazoa</taxon>
        <taxon>Ecdysozoa</taxon>
        <taxon>Arthropoda</taxon>
        <taxon>Hexapoda</taxon>
        <taxon>Insecta</taxon>
        <taxon>Pterygota</taxon>
        <taxon>Neoptera</taxon>
        <taxon>Endopterygota</taxon>
        <taxon>Coleoptera</taxon>
        <taxon>Polyphaga</taxon>
        <taxon>Elateriformia</taxon>
        <taxon>Buprestoidea</taxon>
        <taxon>Buprestidae</taxon>
        <taxon>Agrilinae</taxon>
        <taxon>Agrilus</taxon>
    </lineage>
</organism>
<reference evidence="11" key="1">
    <citation type="submission" date="2025-08" db="UniProtKB">
        <authorList>
            <consortium name="RefSeq"/>
        </authorList>
    </citation>
    <scope>IDENTIFICATION</scope>
    <source>
        <tissue evidence="11">Entire body</tissue>
    </source>
</reference>